<accession>A0ABU6WIR3</accession>
<dbReference type="Proteomes" id="UP001341840">
    <property type="component" value="Unassembled WGS sequence"/>
</dbReference>
<feature type="compositionally biased region" description="Polar residues" evidence="1">
    <location>
        <begin position="21"/>
        <end position="30"/>
    </location>
</feature>
<dbReference type="EMBL" id="JASCZI010181677">
    <property type="protein sequence ID" value="MED6185286.1"/>
    <property type="molecule type" value="Genomic_DNA"/>
</dbReference>
<keyword evidence="3" id="KW-1185">Reference proteome</keyword>
<evidence type="ECO:0000313" key="3">
    <source>
        <dbReference type="Proteomes" id="UP001341840"/>
    </source>
</evidence>
<reference evidence="2 3" key="1">
    <citation type="journal article" date="2023" name="Plants (Basel)">
        <title>Bridging the Gap: Combining Genomics and Transcriptomics Approaches to Understand Stylosanthes scabra, an Orphan Legume from the Brazilian Caatinga.</title>
        <authorList>
            <person name="Ferreira-Neto J.R.C."/>
            <person name="da Silva M.D."/>
            <person name="Binneck E."/>
            <person name="de Melo N.F."/>
            <person name="da Silva R.H."/>
            <person name="de Melo A.L.T.M."/>
            <person name="Pandolfi V."/>
            <person name="Bustamante F.O."/>
            <person name="Brasileiro-Vidal A.C."/>
            <person name="Benko-Iseppon A.M."/>
        </authorList>
    </citation>
    <scope>NUCLEOTIDE SEQUENCE [LARGE SCALE GENOMIC DNA]</scope>
    <source>
        <tissue evidence="2">Leaves</tissue>
    </source>
</reference>
<sequence length="247" mass="28275">MGRKKHILSRGAYSHPHSSPRIPTTNIFINSQSKHPSSSHSEPMARTKTTTRRPAREQVPHPAVRPSSCHGKRPLVEEEDEEEEVPVPPPTRSPLSRSNRGNDYRYPLHPVRETYDPNPCSYKDVFASFPPEEFDEERFATFQDYIFHKMIVVKRPLCQSFLVDLDALSDKGLDFTHIFAFQGWLPLFDIKTRVYPNLVREFYASMMYHKSSIMPYVKGRAITIDKAKLSGVLGYTEAGSDVYTSGK</sequence>
<evidence type="ECO:0000313" key="2">
    <source>
        <dbReference type="EMBL" id="MED6185286.1"/>
    </source>
</evidence>
<protein>
    <submittedName>
        <fullName evidence="2">Uncharacterized protein</fullName>
    </submittedName>
</protein>
<comment type="caution">
    <text evidence="2">The sequence shown here is derived from an EMBL/GenBank/DDBJ whole genome shotgun (WGS) entry which is preliminary data.</text>
</comment>
<feature type="region of interest" description="Disordered" evidence="1">
    <location>
        <begin position="1"/>
        <end position="103"/>
    </location>
</feature>
<name>A0ABU6WIR3_9FABA</name>
<gene>
    <name evidence="2" type="ORF">PIB30_055553</name>
</gene>
<feature type="compositionally biased region" description="Low complexity" evidence="1">
    <location>
        <begin position="31"/>
        <end position="41"/>
    </location>
</feature>
<proteinExistence type="predicted"/>
<evidence type="ECO:0000256" key="1">
    <source>
        <dbReference type="SAM" id="MobiDB-lite"/>
    </source>
</evidence>
<organism evidence="2 3">
    <name type="scientific">Stylosanthes scabra</name>
    <dbReference type="NCBI Taxonomy" id="79078"/>
    <lineage>
        <taxon>Eukaryota</taxon>
        <taxon>Viridiplantae</taxon>
        <taxon>Streptophyta</taxon>
        <taxon>Embryophyta</taxon>
        <taxon>Tracheophyta</taxon>
        <taxon>Spermatophyta</taxon>
        <taxon>Magnoliopsida</taxon>
        <taxon>eudicotyledons</taxon>
        <taxon>Gunneridae</taxon>
        <taxon>Pentapetalae</taxon>
        <taxon>rosids</taxon>
        <taxon>fabids</taxon>
        <taxon>Fabales</taxon>
        <taxon>Fabaceae</taxon>
        <taxon>Papilionoideae</taxon>
        <taxon>50 kb inversion clade</taxon>
        <taxon>dalbergioids sensu lato</taxon>
        <taxon>Dalbergieae</taxon>
        <taxon>Pterocarpus clade</taxon>
        <taxon>Stylosanthes</taxon>
    </lineage>
</organism>